<evidence type="ECO:0000313" key="4">
    <source>
        <dbReference type="Proteomes" id="UP001497497"/>
    </source>
</evidence>
<reference evidence="3 4" key="1">
    <citation type="submission" date="2024-04" db="EMBL/GenBank/DDBJ databases">
        <authorList>
            <consortium name="Genoscope - CEA"/>
            <person name="William W."/>
        </authorList>
    </citation>
    <scope>NUCLEOTIDE SEQUENCE [LARGE SCALE GENOMIC DNA]</scope>
</reference>
<dbReference type="Pfam" id="PF00059">
    <property type="entry name" value="Lectin_C"/>
    <property type="match status" value="1"/>
</dbReference>
<protein>
    <recommendedName>
        <fullName evidence="2">C-type lectin domain-containing protein</fullName>
    </recommendedName>
</protein>
<accession>A0AAV2HZ98</accession>
<dbReference type="InterPro" id="IPR001304">
    <property type="entry name" value="C-type_lectin-like"/>
</dbReference>
<dbReference type="InterPro" id="IPR016187">
    <property type="entry name" value="CTDL_fold"/>
</dbReference>
<sequence>MIVTQTAHLYRILVLLSLAGGGLAETPLEQLQRFRREIQGMEKNIKSIYEVTTSRENFIVTFKDFEMKWDQRLKMFKEALFYQSTVHYNISYLIDKFERFNPQGSNALTRCVAVDAYPAEIENRDQHSFIKSFLAQQTYGESDYAYLGGYQFEGDWFGPVKSSMVVAFWAQYYPTEGEGEDCLALDKREDWDLTNMFCNDQKSRYLCEMNDDSPLL</sequence>
<evidence type="ECO:0000259" key="2">
    <source>
        <dbReference type="Pfam" id="PF00059"/>
    </source>
</evidence>
<comment type="caution">
    <text evidence="3">The sequence shown here is derived from an EMBL/GenBank/DDBJ whole genome shotgun (WGS) entry which is preliminary data.</text>
</comment>
<organism evidence="3 4">
    <name type="scientific">Lymnaea stagnalis</name>
    <name type="common">Great pond snail</name>
    <name type="synonym">Helix stagnalis</name>
    <dbReference type="NCBI Taxonomy" id="6523"/>
    <lineage>
        <taxon>Eukaryota</taxon>
        <taxon>Metazoa</taxon>
        <taxon>Spiralia</taxon>
        <taxon>Lophotrochozoa</taxon>
        <taxon>Mollusca</taxon>
        <taxon>Gastropoda</taxon>
        <taxon>Heterobranchia</taxon>
        <taxon>Euthyneura</taxon>
        <taxon>Panpulmonata</taxon>
        <taxon>Hygrophila</taxon>
        <taxon>Lymnaeoidea</taxon>
        <taxon>Lymnaeidae</taxon>
        <taxon>Lymnaea</taxon>
    </lineage>
</organism>
<feature type="signal peptide" evidence="1">
    <location>
        <begin position="1"/>
        <end position="24"/>
    </location>
</feature>
<dbReference type="EMBL" id="CAXITT010000345">
    <property type="protein sequence ID" value="CAL1539615.1"/>
    <property type="molecule type" value="Genomic_DNA"/>
</dbReference>
<evidence type="ECO:0000313" key="3">
    <source>
        <dbReference type="EMBL" id="CAL1539615.1"/>
    </source>
</evidence>
<feature type="chain" id="PRO_5043606829" description="C-type lectin domain-containing protein" evidence="1">
    <location>
        <begin position="25"/>
        <end position="216"/>
    </location>
</feature>
<evidence type="ECO:0000256" key="1">
    <source>
        <dbReference type="SAM" id="SignalP"/>
    </source>
</evidence>
<dbReference type="CDD" id="cd00037">
    <property type="entry name" value="CLECT"/>
    <property type="match status" value="1"/>
</dbReference>
<dbReference type="AlphaFoldDB" id="A0AAV2HZ98"/>
<dbReference type="Gene3D" id="3.10.100.10">
    <property type="entry name" value="Mannose-Binding Protein A, subunit A"/>
    <property type="match status" value="1"/>
</dbReference>
<dbReference type="SUPFAM" id="SSF56436">
    <property type="entry name" value="C-type lectin-like"/>
    <property type="match status" value="1"/>
</dbReference>
<name>A0AAV2HZ98_LYMST</name>
<dbReference type="Proteomes" id="UP001497497">
    <property type="component" value="Unassembled WGS sequence"/>
</dbReference>
<keyword evidence="4" id="KW-1185">Reference proteome</keyword>
<keyword evidence="1" id="KW-0732">Signal</keyword>
<feature type="domain" description="C-type lectin" evidence="2">
    <location>
        <begin position="106"/>
        <end position="209"/>
    </location>
</feature>
<proteinExistence type="predicted"/>
<gene>
    <name evidence="3" type="ORF">GSLYS_00013348001</name>
</gene>
<dbReference type="InterPro" id="IPR016186">
    <property type="entry name" value="C-type_lectin-like/link_sf"/>
</dbReference>